<dbReference type="PANTHER" id="PTHR42824">
    <property type="entry name" value="GLUTAMINE AMIDOTRANSFERASE"/>
    <property type="match status" value="1"/>
</dbReference>
<dbReference type="Proteomes" id="UP000886800">
    <property type="component" value="Unassembled WGS sequence"/>
</dbReference>
<dbReference type="PROSITE" id="PS51278">
    <property type="entry name" value="GATASE_TYPE_2"/>
    <property type="match status" value="1"/>
</dbReference>
<dbReference type="InterPro" id="IPR017932">
    <property type="entry name" value="GATase_2_dom"/>
</dbReference>
<evidence type="ECO:0000313" key="2">
    <source>
        <dbReference type="EMBL" id="HIX64667.1"/>
    </source>
</evidence>
<accession>A0A9D1WP78</accession>
<dbReference type="SUPFAM" id="SSF56235">
    <property type="entry name" value="N-terminal nucleophile aminohydrolases (Ntn hydrolases)"/>
    <property type="match status" value="1"/>
</dbReference>
<protein>
    <submittedName>
        <fullName evidence="2">Class II glutamine amidotransferase</fullName>
    </submittedName>
</protein>
<dbReference type="Pfam" id="PF13522">
    <property type="entry name" value="GATase_6"/>
    <property type="match status" value="1"/>
</dbReference>
<gene>
    <name evidence="2" type="ORF">H9736_00305</name>
</gene>
<sequence length="308" mass="34861">MCCLFGLMDCRGTLTARQRTRILEPLAVACELRGTDATGIAYNAGGKLHIRKKPLPAHKLRLRLPEEARVVMGHTRMATQGSAERLCNNHPFPGMVPGTRFALAHNGVLHNDDTLRRTRKLPNTRIETDSYVAVQLIEQKKALSFSSLKYMAESVEGSFTFTVLDQGNTLYFVKGDNPLCLYHYPHLGLYLYASTQEILNLGLQGTWLAKEKKEEIPVADGEILKLSPDGSRTVDTFHMPEPDWTSLRFRRWHRAAVQQTPTAEEQAYLRELKSVAAAWGYAPWEIDALLARGFTTDEIEEVLYEQEW</sequence>
<reference evidence="2" key="2">
    <citation type="submission" date="2021-04" db="EMBL/GenBank/DDBJ databases">
        <authorList>
            <person name="Gilroy R."/>
        </authorList>
    </citation>
    <scope>NUCLEOTIDE SEQUENCE</scope>
    <source>
        <strain evidence="2">CHK188-5543</strain>
    </source>
</reference>
<dbReference type="AlphaFoldDB" id="A0A9D1WP78"/>
<feature type="domain" description="Glutamine amidotransferase type-2" evidence="1">
    <location>
        <begin position="2"/>
        <end position="229"/>
    </location>
</feature>
<dbReference type="CDD" id="cd00352">
    <property type="entry name" value="Gn_AT_II"/>
    <property type="match status" value="1"/>
</dbReference>
<dbReference type="PANTHER" id="PTHR42824:SF1">
    <property type="entry name" value="GLUTAMINE AMIDOTRANSFERASE YAFJ-RELATED"/>
    <property type="match status" value="1"/>
</dbReference>
<name>A0A9D1WP78_9FIRM</name>
<evidence type="ECO:0000259" key="1">
    <source>
        <dbReference type="PROSITE" id="PS51278"/>
    </source>
</evidence>
<keyword evidence="2" id="KW-0315">Glutamine amidotransferase</keyword>
<organism evidence="2 3">
    <name type="scientific">Candidatus Anaerotruncus excrementipullorum</name>
    <dbReference type="NCBI Taxonomy" id="2838465"/>
    <lineage>
        <taxon>Bacteria</taxon>
        <taxon>Bacillati</taxon>
        <taxon>Bacillota</taxon>
        <taxon>Clostridia</taxon>
        <taxon>Eubacteriales</taxon>
        <taxon>Oscillospiraceae</taxon>
        <taxon>Anaerotruncus</taxon>
    </lineage>
</organism>
<evidence type="ECO:0000313" key="3">
    <source>
        <dbReference type="Proteomes" id="UP000886800"/>
    </source>
</evidence>
<proteinExistence type="predicted"/>
<reference evidence="2" key="1">
    <citation type="journal article" date="2021" name="PeerJ">
        <title>Extensive microbial diversity within the chicken gut microbiome revealed by metagenomics and culture.</title>
        <authorList>
            <person name="Gilroy R."/>
            <person name="Ravi A."/>
            <person name="Getino M."/>
            <person name="Pursley I."/>
            <person name="Horton D.L."/>
            <person name="Alikhan N.F."/>
            <person name="Baker D."/>
            <person name="Gharbi K."/>
            <person name="Hall N."/>
            <person name="Watson M."/>
            <person name="Adriaenssens E.M."/>
            <person name="Foster-Nyarko E."/>
            <person name="Jarju S."/>
            <person name="Secka A."/>
            <person name="Antonio M."/>
            <person name="Oren A."/>
            <person name="Chaudhuri R.R."/>
            <person name="La Ragione R."/>
            <person name="Hildebrand F."/>
            <person name="Pallen M.J."/>
        </authorList>
    </citation>
    <scope>NUCLEOTIDE SEQUENCE</scope>
    <source>
        <strain evidence="2">CHK188-5543</strain>
    </source>
</reference>
<dbReference type="InterPro" id="IPR029055">
    <property type="entry name" value="Ntn_hydrolases_N"/>
</dbReference>
<dbReference type="Gene3D" id="3.60.20.10">
    <property type="entry name" value="Glutamine Phosphoribosylpyrophosphate, subunit 1, domain 1"/>
    <property type="match status" value="1"/>
</dbReference>
<dbReference type="EMBL" id="DXES01000007">
    <property type="protein sequence ID" value="HIX64667.1"/>
    <property type="molecule type" value="Genomic_DNA"/>
</dbReference>
<comment type="caution">
    <text evidence="2">The sequence shown here is derived from an EMBL/GenBank/DDBJ whole genome shotgun (WGS) entry which is preliminary data.</text>
</comment>